<protein>
    <submittedName>
        <fullName evidence="5">Sugar-binding protein</fullName>
    </submittedName>
</protein>
<reference evidence="6" key="1">
    <citation type="journal article" date="2019" name="Int. J. Syst. Evol. Microbiol.">
        <title>The Global Catalogue of Microorganisms (GCM) 10K type strain sequencing project: providing services to taxonomists for standard genome sequencing and annotation.</title>
        <authorList>
            <consortium name="The Broad Institute Genomics Platform"/>
            <consortium name="The Broad Institute Genome Sequencing Center for Infectious Disease"/>
            <person name="Wu L."/>
            <person name="Ma J."/>
        </authorList>
    </citation>
    <scope>NUCLEOTIDE SEQUENCE [LARGE SCALE GENOMIC DNA]</scope>
    <source>
        <strain evidence="6">JCM 17939</strain>
    </source>
</reference>
<evidence type="ECO:0000256" key="1">
    <source>
        <dbReference type="ARBA" id="ARBA00022833"/>
    </source>
</evidence>
<evidence type="ECO:0000259" key="4">
    <source>
        <dbReference type="Pfam" id="PF06452"/>
    </source>
</evidence>
<dbReference type="SUPFAM" id="SSF102588">
    <property type="entry name" value="LmbE-like"/>
    <property type="match status" value="1"/>
</dbReference>
<dbReference type="InterPro" id="IPR003737">
    <property type="entry name" value="GlcNAc_PI_deacetylase-related"/>
</dbReference>
<gene>
    <name evidence="5" type="ORF">GCM10023196_079270</name>
</gene>
<keyword evidence="1" id="KW-0862">Zinc</keyword>
<dbReference type="Pfam" id="PF06452">
    <property type="entry name" value="CBM9_1"/>
    <property type="match status" value="1"/>
</dbReference>
<evidence type="ECO:0000256" key="2">
    <source>
        <dbReference type="SAM" id="MobiDB-lite"/>
    </source>
</evidence>
<feature type="chain" id="PRO_5046691426" evidence="3">
    <location>
        <begin position="25"/>
        <end position="872"/>
    </location>
</feature>
<evidence type="ECO:0000256" key="3">
    <source>
        <dbReference type="SAM" id="SignalP"/>
    </source>
</evidence>
<dbReference type="InterPro" id="IPR024078">
    <property type="entry name" value="LmbE-like_dom_sf"/>
</dbReference>
<feature type="compositionally biased region" description="Polar residues" evidence="2">
    <location>
        <begin position="628"/>
        <end position="645"/>
    </location>
</feature>
<dbReference type="SUPFAM" id="SSF49344">
    <property type="entry name" value="CBD9-like"/>
    <property type="match status" value="1"/>
</dbReference>
<dbReference type="Proteomes" id="UP001501442">
    <property type="component" value="Unassembled WGS sequence"/>
</dbReference>
<sequence>MRKTLALSLTLAAGLMGLAPPAHAVPHPPGRLDVLFVGAHPDDESFNLSTYGQWHEKAHVTTGVLTITRGEGGGNAVGTEEGPALGLLREGEERAAVAKAGISDVHYLDKVDFYYTVSDRLTRDVWDHDSTLAKVVRLVRETRPKVITTMTPSPISGQHGNHQEAGRLAVEAYYLAADPKAFPEQLTKEHLKPWRAARLLHQEHLVKSGTGPSCESTFTPTDPSADGYGVWDGRASASGKTWAQIEAEAGRLYASQGWAHNPDAPSDPNKIGCDYFTLVDSRVPFTRGNHDPLAALEGATYPAKGGLPLGTEFSLTTSRFGVAPGEPFTVTAHASVPGRVALSLPAGWTATGAGTLHQGAATFTVTPAGKAGRVRLGATLTTGHGTGTTGRAVEVEPAVTGRQQPLPRVSDFDAWAADTGVPQLSDRVKRVLTLASGGSRQVRVDLANTTKEAQKGTVALNLPKGFAADAASKAYTLAAGATGSVTFTVRDTDTSLPTSNQGGSGGDYDYTITTTSSGAPDVANAALELVPATAIPHAAKEPTVDGKESAAEYPGPTLNLSRLWEGTACESAADCSATGKVTWYDDALYVLVHVTDDKQGGVLDPADCKRHWRTDSVEIALDPRGDAENTSTTFKTGILPTTSGGSPCFERDADNHQGPGTDTAPGMKVASVVDKPYTGYTVETKIPLADLPAAVDPSRLGLDIFIYDSDTTDKTGQTRIGWSTWGGVQGDPYRWGLATLPGYTPPPGRPTTAPSPVISKTAALSVNSPQSILQAARIGVPLAAGLAAPRSDTARVAGRPTVTNGAVTFRLRATGPGTAYAYVWNGKILGSAKVDVTRAGTRTVTVPGTAGTLTVAFDAQAGGTASTAVPLR</sequence>
<feature type="domain" description="Carbohydrate-binding" evidence="4">
    <location>
        <begin position="544"/>
        <end position="741"/>
    </location>
</feature>
<accession>A0ABP8UM91</accession>
<dbReference type="Pfam" id="PF02585">
    <property type="entry name" value="PIG-L"/>
    <property type="match status" value="1"/>
</dbReference>
<organism evidence="5 6">
    <name type="scientific">Actinoallomurus vinaceus</name>
    <dbReference type="NCBI Taxonomy" id="1080074"/>
    <lineage>
        <taxon>Bacteria</taxon>
        <taxon>Bacillati</taxon>
        <taxon>Actinomycetota</taxon>
        <taxon>Actinomycetes</taxon>
        <taxon>Streptosporangiales</taxon>
        <taxon>Thermomonosporaceae</taxon>
        <taxon>Actinoallomurus</taxon>
    </lineage>
</organism>
<name>A0ABP8UM91_9ACTN</name>
<keyword evidence="6" id="KW-1185">Reference proteome</keyword>
<dbReference type="PANTHER" id="PTHR12993:SF11">
    <property type="entry name" value="N-ACETYLGLUCOSAMINYL-PHOSPHATIDYLINOSITOL DE-N-ACETYLASE"/>
    <property type="match status" value="1"/>
</dbReference>
<dbReference type="RefSeq" id="WP_345438060.1">
    <property type="nucleotide sequence ID" value="NZ_BAABHK010000014.1"/>
</dbReference>
<dbReference type="InterPro" id="IPR010502">
    <property type="entry name" value="Carb-bd_dom_fam9"/>
</dbReference>
<dbReference type="EMBL" id="BAABHK010000014">
    <property type="protein sequence ID" value="GAA4635090.1"/>
    <property type="molecule type" value="Genomic_DNA"/>
</dbReference>
<evidence type="ECO:0000313" key="6">
    <source>
        <dbReference type="Proteomes" id="UP001501442"/>
    </source>
</evidence>
<dbReference type="PANTHER" id="PTHR12993">
    <property type="entry name" value="N-ACETYLGLUCOSAMINYL-PHOSPHATIDYLINOSITOL DE-N-ACETYLASE-RELATED"/>
    <property type="match status" value="1"/>
</dbReference>
<feature type="region of interest" description="Disordered" evidence="2">
    <location>
        <begin position="624"/>
        <end position="667"/>
    </location>
</feature>
<proteinExistence type="predicted"/>
<dbReference type="CDD" id="cd09619">
    <property type="entry name" value="CBM9_like_4"/>
    <property type="match status" value="1"/>
</dbReference>
<dbReference type="Gene3D" id="3.40.50.10320">
    <property type="entry name" value="LmbE-like"/>
    <property type="match status" value="1"/>
</dbReference>
<comment type="caution">
    <text evidence="5">The sequence shown here is derived from an EMBL/GenBank/DDBJ whole genome shotgun (WGS) entry which is preliminary data.</text>
</comment>
<keyword evidence="3" id="KW-0732">Signal</keyword>
<evidence type="ECO:0000313" key="5">
    <source>
        <dbReference type="EMBL" id="GAA4635090.1"/>
    </source>
</evidence>
<feature type="signal peptide" evidence="3">
    <location>
        <begin position="1"/>
        <end position="24"/>
    </location>
</feature>
<dbReference type="Gene3D" id="2.60.40.1190">
    <property type="match status" value="1"/>
</dbReference>